<evidence type="ECO:0000313" key="1">
    <source>
        <dbReference type="EMBL" id="SMC67470.1"/>
    </source>
</evidence>
<accession>A0AC61PM98</accession>
<dbReference type="EMBL" id="FWXZ01000003">
    <property type="protein sequence ID" value="SMC67470.1"/>
    <property type="molecule type" value="Genomic_DNA"/>
</dbReference>
<keyword evidence="2" id="KW-1185">Reference proteome</keyword>
<evidence type="ECO:0000313" key="2">
    <source>
        <dbReference type="Proteomes" id="UP000192328"/>
    </source>
</evidence>
<gene>
    <name evidence="1" type="ORF">SAMN06297397_1940</name>
</gene>
<sequence>MSQEKITLSLGENSYDILLESGCLDRAGELLNLNRKVLVVTDSGVPAEYADTVAFSALAAEIVRIPRGEASKNFDHFHLLLRRMLEFGMGRGDCVAAVGGGVVGDLAGFAAACYMRGIDFYNIPTTVLSQVDSSIGGKTAIDLDGFKNIVGAFHQPRRVLVDPRTLSTLPRRQVANGLAEAVKMALCFDAEGFARYETADMDKELSSLSAGQPVPMLERVILDALRTKKNVVEQDEKEHGLRRVLNFGHTLGHGIESLHEENGLLHGECVALGMLPMCSSAVRERLLPVLERLGLPVTCSADPERVMQAVVHDKKLYAGKVHTIFVDEVGSFTERDLSPEELKSLYQQYFFASQY</sequence>
<dbReference type="Proteomes" id="UP000192328">
    <property type="component" value="Unassembled WGS sequence"/>
</dbReference>
<protein>
    <submittedName>
        <fullName evidence="1">3-dehydroquinate synthase</fullName>
    </submittedName>
</protein>
<organism evidence="1 2">
    <name type="scientific">Aristaeella lactis</name>
    <dbReference type="NCBI Taxonomy" id="3046383"/>
    <lineage>
        <taxon>Bacteria</taxon>
        <taxon>Bacillati</taxon>
        <taxon>Bacillota</taxon>
        <taxon>Clostridia</taxon>
        <taxon>Eubacteriales</taxon>
        <taxon>Aristaeellaceae</taxon>
        <taxon>Aristaeella</taxon>
    </lineage>
</organism>
<proteinExistence type="predicted"/>
<name>A0AC61PM98_9FIRM</name>
<reference evidence="1" key="1">
    <citation type="submission" date="2017-04" db="EMBL/GenBank/DDBJ databases">
        <authorList>
            <person name="Varghese N."/>
            <person name="Submissions S."/>
        </authorList>
    </citation>
    <scope>NUCLEOTIDE SEQUENCE</scope>
    <source>
        <strain evidence="1">WTE2008</strain>
    </source>
</reference>
<comment type="caution">
    <text evidence="1">The sequence shown here is derived from an EMBL/GenBank/DDBJ whole genome shotgun (WGS) entry which is preliminary data.</text>
</comment>